<comment type="caution">
    <text evidence="1">The sequence shown here is derived from an EMBL/GenBank/DDBJ whole genome shotgun (WGS) entry which is preliminary data.</text>
</comment>
<dbReference type="EMBL" id="BJXR01000043">
    <property type="protein sequence ID" value="GEN11103.1"/>
    <property type="molecule type" value="Genomic_DNA"/>
</dbReference>
<dbReference type="Gene3D" id="3.30.530.20">
    <property type="match status" value="1"/>
</dbReference>
<reference evidence="1 4" key="2">
    <citation type="submission" date="2019-07" db="EMBL/GenBank/DDBJ databases">
        <title>Whole genome shotgun sequence of Myxococcus fulvus NBRC 100333.</title>
        <authorList>
            <person name="Hosoyama A."/>
            <person name="Uohara A."/>
            <person name="Ohji S."/>
            <person name="Ichikawa N."/>
        </authorList>
    </citation>
    <scope>NUCLEOTIDE SEQUENCE [LARGE SCALE GENOMIC DNA]</scope>
    <source>
        <strain evidence="1 4">NBRC 100333</strain>
    </source>
</reference>
<dbReference type="InterPro" id="IPR023393">
    <property type="entry name" value="START-like_dom_sf"/>
</dbReference>
<organism evidence="1 4">
    <name type="scientific">Myxococcus fulvus</name>
    <dbReference type="NCBI Taxonomy" id="33"/>
    <lineage>
        <taxon>Bacteria</taxon>
        <taxon>Pseudomonadati</taxon>
        <taxon>Myxococcota</taxon>
        <taxon>Myxococcia</taxon>
        <taxon>Myxococcales</taxon>
        <taxon>Cystobacterineae</taxon>
        <taxon>Myxococcaceae</taxon>
        <taxon>Myxococcus</taxon>
    </lineage>
</organism>
<dbReference type="Proteomes" id="UP000183760">
    <property type="component" value="Unassembled WGS sequence"/>
</dbReference>
<gene>
    <name evidence="1" type="ORF">MFU01_61400</name>
    <name evidence="2" type="ORF">SAMN05443572_102220</name>
</gene>
<dbReference type="InterPro" id="IPR019587">
    <property type="entry name" value="Polyketide_cyclase/dehydratase"/>
</dbReference>
<evidence type="ECO:0000313" key="3">
    <source>
        <dbReference type="Proteomes" id="UP000183760"/>
    </source>
</evidence>
<sequence>MAKVIGIAIVMLIAGMVAFIATRPDSFLIARSREIHAPPEAIHALINNLSAWRQWSPYENVDPNMTRSYEGPAEGVGAAYAYQGNRNIGSGKMTILESKPGELVAIRLEFIEPFAAVNRADFTLRPGEKGTLVTWSMSGPNTFMGKAMTAFGFMESFVGGQQEKGLADLETAAKELARKSTQSARSEASPALAH</sequence>
<keyword evidence="3" id="KW-1185">Reference proteome</keyword>
<reference evidence="2 3" key="1">
    <citation type="submission" date="2016-10" db="EMBL/GenBank/DDBJ databases">
        <authorList>
            <person name="Varghese N."/>
            <person name="Submissions S."/>
        </authorList>
    </citation>
    <scope>NUCLEOTIDE SEQUENCE [LARGE SCALE GENOMIC DNA]</scope>
    <source>
        <strain evidence="2 3">DSM 16525</strain>
    </source>
</reference>
<protein>
    <submittedName>
        <fullName evidence="2">Polyketide cyclase / dehydrase and lipid transport</fullName>
    </submittedName>
    <submittedName>
        <fullName evidence="1">Potassium-transporting ATPase subunit F</fullName>
    </submittedName>
</protein>
<evidence type="ECO:0000313" key="1">
    <source>
        <dbReference type="EMBL" id="GEN11103.1"/>
    </source>
</evidence>
<dbReference type="RefSeq" id="WP_074950437.1">
    <property type="nucleotide sequence ID" value="NZ_BJXR01000043.1"/>
</dbReference>
<dbReference type="OrthoDB" id="9807923at2"/>
<dbReference type="Proteomes" id="UP000321514">
    <property type="component" value="Unassembled WGS sequence"/>
</dbReference>
<accession>A0A511TBX9</accession>
<dbReference type="EMBL" id="FOIB01000002">
    <property type="protein sequence ID" value="SET42259.1"/>
    <property type="molecule type" value="Genomic_DNA"/>
</dbReference>
<dbReference type="AlphaFoldDB" id="A0A511TBX9"/>
<dbReference type="SUPFAM" id="SSF55961">
    <property type="entry name" value="Bet v1-like"/>
    <property type="match status" value="1"/>
</dbReference>
<dbReference type="Pfam" id="PF10604">
    <property type="entry name" value="Polyketide_cyc2"/>
    <property type="match status" value="1"/>
</dbReference>
<name>A0A511TBX9_MYXFU</name>
<proteinExistence type="predicted"/>
<dbReference type="CDD" id="cd07818">
    <property type="entry name" value="SRPBCC_1"/>
    <property type="match status" value="1"/>
</dbReference>
<evidence type="ECO:0000313" key="2">
    <source>
        <dbReference type="EMBL" id="SET42259.1"/>
    </source>
</evidence>
<dbReference type="STRING" id="1334629.MFUL124B02_32385"/>
<evidence type="ECO:0000313" key="4">
    <source>
        <dbReference type="Proteomes" id="UP000321514"/>
    </source>
</evidence>